<protein>
    <submittedName>
        <fullName evidence="1">Uncharacterized protein</fullName>
    </submittedName>
</protein>
<sequence length="65" mass="7487">MSKEIIIEEDTKTETKEMILDLPEGERGITEEETETKEQQIKNTMLAQMDSKLDLILAYQEAALE</sequence>
<accession>A0A8S5TN16</accession>
<evidence type="ECO:0000313" key="1">
    <source>
        <dbReference type="EMBL" id="DAF64526.1"/>
    </source>
</evidence>
<dbReference type="EMBL" id="BK032862">
    <property type="protein sequence ID" value="DAF64526.1"/>
    <property type="molecule type" value="Genomic_DNA"/>
</dbReference>
<reference evidence="1" key="1">
    <citation type="journal article" date="2021" name="Proc. Natl. Acad. Sci. U.S.A.">
        <title>A Catalog of Tens of Thousands of Viruses from Human Metagenomes Reveals Hidden Associations with Chronic Diseases.</title>
        <authorList>
            <person name="Tisza M.J."/>
            <person name="Buck C.B."/>
        </authorList>
    </citation>
    <scope>NUCLEOTIDE SEQUENCE</scope>
    <source>
        <strain evidence="1">Ctu6J18</strain>
    </source>
</reference>
<organism evidence="1">
    <name type="scientific">Myoviridae sp. ctu6J18</name>
    <dbReference type="NCBI Taxonomy" id="2827714"/>
    <lineage>
        <taxon>Viruses</taxon>
        <taxon>Duplodnaviria</taxon>
        <taxon>Heunggongvirae</taxon>
        <taxon>Uroviricota</taxon>
        <taxon>Caudoviricetes</taxon>
    </lineage>
</organism>
<name>A0A8S5TN16_9CAUD</name>
<proteinExistence type="predicted"/>